<dbReference type="Proteomes" id="UP000539146">
    <property type="component" value="Unassembled WGS sequence"/>
</dbReference>
<dbReference type="RefSeq" id="WP_175324985.1">
    <property type="nucleotide sequence ID" value="NZ_BAAAWP010000001.1"/>
</dbReference>
<evidence type="ECO:0000313" key="3">
    <source>
        <dbReference type="Proteomes" id="UP000539146"/>
    </source>
</evidence>
<evidence type="ECO:0000313" key="2">
    <source>
        <dbReference type="EMBL" id="NUU26799.1"/>
    </source>
</evidence>
<name>A0A850DQC2_9MICO</name>
<feature type="region of interest" description="Disordered" evidence="1">
    <location>
        <begin position="200"/>
        <end position="222"/>
    </location>
</feature>
<reference evidence="2 3" key="1">
    <citation type="submission" date="2020-05" db="EMBL/GenBank/DDBJ databases">
        <title>Genome Sequencing of Type Strains.</title>
        <authorList>
            <person name="Lemaire J.F."/>
            <person name="Inderbitzin P."/>
            <person name="Gregorio O.A."/>
            <person name="Collins S.B."/>
            <person name="Wespe N."/>
            <person name="Knight-Connoni V."/>
        </authorList>
    </citation>
    <scope>NUCLEOTIDE SEQUENCE [LARGE SCALE GENOMIC DNA]</scope>
    <source>
        <strain evidence="2 3">DSM 20512</strain>
    </source>
</reference>
<dbReference type="EMBL" id="JABMCG010000058">
    <property type="protein sequence ID" value="NUU26799.1"/>
    <property type="molecule type" value="Genomic_DNA"/>
</dbReference>
<dbReference type="AlphaFoldDB" id="A0A850DQC2"/>
<feature type="region of interest" description="Disordered" evidence="1">
    <location>
        <begin position="56"/>
        <end position="76"/>
    </location>
</feature>
<proteinExistence type="predicted"/>
<gene>
    <name evidence="2" type="ORF">HP467_01540</name>
</gene>
<evidence type="ECO:0000256" key="1">
    <source>
        <dbReference type="SAM" id="MobiDB-lite"/>
    </source>
</evidence>
<organism evidence="2 3">
    <name type="scientific">Curtobacterium citreum</name>
    <dbReference type="NCBI Taxonomy" id="2036"/>
    <lineage>
        <taxon>Bacteria</taxon>
        <taxon>Bacillati</taxon>
        <taxon>Actinomycetota</taxon>
        <taxon>Actinomycetes</taxon>
        <taxon>Micrococcales</taxon>
        <taxon>Microbacteriaceae</taxon>
        <taxon>Curtobacterium</taxon>
    </lineage>
</organism>
<sequence>METQPGARTPLVDPFGREVEEWLRDAPATRTPYLADLVVPPVTGPVQRPDTVVDTAPVDAEAEATQPDPIDEEPADEAPATVAAEAAVAPEATSFRRRDRARHVAACAPSFPEPPERLALRIEDLAVELSAATGRTTVERIVLLEDEIRRRDEDLARLAAWEATVAHLDDAEVEAARAFARTVFADLLADAAAEADRRDRAAARRAATGSLPTPVRPAPARTVPAVPGVTQSVAAAAEPVRPVLSLPVVSPVSANTRPTPLVQPATGPTVIDRAAFAAALSAHAGVTASTPVVLPEAVALPAAPEASDAAVEEPASDARAGWWSRFVARLLGLFGRR</sequence>
<accession>A0A850DQC2</accession>
<protein>
    <submittedName>
        <fullName evidence="2">Uncharacterized protein</fullName>
    </submittedName>
</protein>
<comment type="caution">
    <text evidence="2">The sequence shown here is derived from an EMBL/GenBank/DDBJ whole genome shotgun (WGS) entry which is preliminary data.</text>
</comment>